<feature type="region of interest" description="Disordered" evidence="3">
    <location>
        <begin position="112"/>
        <end position="159"/>
    </location>
</feature>
<evidence type="ECO:0000256" key="3">
    <source>
        <dbReference type="SAM" id="MobiDB-lite"/>
    </source>
</evidence>
<feature type="compositionally biased region" description="Basic residues" evidence="3">
    <location>
        <begin position="148"/>
        <end position="159"/>
    </location>
</feature>
<dbReference type="Proteomes" id="UP000586918">
    <property type="component" value="Unassembled WGS sequence"/>
</dbReference>
<dbReference type="InterPro" id="IPR002645">
    <property type="entry name" value="STAS_dom"/>
</dbReference>
<dbReference type="NCBIfam" id="TIGR00377">
    <property type="entry name" value="ant_ant_sig"/>
    <property type="match status" value="1"/>
</dbReference>
<reference evidence="5 6" key="1">
    <citation type="submission" date="2020-04" db="EMBL/GenBank/DDBJ databases">
        <authorList>
            <person name="Klaysubun C."/>
            <person name="Duangmal K."/>
            <person name="Lipun K."/>
        </authorList>
    </citation>
    <scope>NUCLEOTIDE SEQUENCE [LARGE SCALE GENOMIC DNA]</scope>
    <source>
        <strain evidence="5 6">DSM 45300</strain>
    </source>
</reference>
<evidence type="ECO:0000256" key="1">
    <source>
        <dbReference type="ARBA" id="ARBA00009013"/>
    </source>
</evidence>
<dbReference type="CDD" id="cd07043">
    <property type="entry name" value="STAS_anti-anti-sigma_factors"/>
    <property type="match status" value="1"/>
</dbReference>
<dbReference type="SUPFAM" id="SSF52091">
    <property type="entry name" value="SpoIIaa-like"/>
    <property type="match status" value="1"/>
</dbReference>
<dbReference type="PROSITE" id="PS50801">
    <property type="entry name" value="STAS"/>
    <property type="match status" value="1"/>
</dbReference>
<organism evidence="5 6">
    <name type="scientific">Pseudonocardia bannensis</name>
    <dbReference type="NCBI Taxonomy" id="630973"/>
    <lineage>
        <taxon>Bacteria</taxon>
        <taxon>Bacillati</taxon>
        <taxon>Actinomycetota</taxon>
        <taxon>Actinomycetes</taxon>
        <taxon>Pseudonocardiales</taxon>
        <taxon>Pseudonocardiaceae</taxon>
        <taxon>Pseudonocardia</taxon>
    </lineage>
</organism>
<proteinExistence type="inferred from homology"/>
<accession>A0A848DBE1</accession>
<evidence type="ECO:0000313" key="6">
    <source>
        <dbReference type="Proteomes" id="UP000586918"/>
    </source>
</evidence>
<evidence type="ECO:0000259" key="4">
    <source>
        <dbReference type="PROSITE" id="PS50801"/>
    </source>
</evidence>
<keyword evidence="6" id="KW-1185">Reference proteome</keyword>
<comment type="caution">
    <text evidence="5">The sequence shown here is derived from an EMBL/GenBank/DDBJ whole genome shotgun (WGS) entry which is preliminary data.</text>
</comment>
<feature type="domain" description="STAS" evidence="4">
    <location>
        <begin position="2"/>
        <end position="111"/>
    </location>
</feature>
<dbReference type="PANTHER" id="PTHR33495">
    <property type="entry name" value="ANTI-SIGMA FACTOR ANTAGONIST TM_1081-RELATED-RELATED"/>
    <property type="match status" value="1"/>
</dbReference>
<name>A0A848DBE1_9PSEU</name>
<dbReference type="Pfam" id="PF01740">
    <property type="entry name" value="STAS"/>
    <property type="match status" value="1"/>
</dbReference>
<sequence>MQVRLVRQPGGAMVVRVAGEVDQQAAPALQEYVVELLCLCYDPIVLDLTTVRFLDPAAITALITATRDARRAGATLCVVADHRAVLDPLRRLGATSALHVCPSVAAALAAAVPSGGSERPPPGEAGAPGSPLPSPSRTAHDPVPVRPGHLHGHSQGRRT</sequence>
<dbReference type="PANTHER" id="PTHR33495:SF2">
    <property type="entry name" value="ANTI-SIGMA FACTOR ANTAGONIST TM_1081-RELATED"/>
    <property type="match status" value="1"/>
</dbReference>
<dbReference type="AlphaFoldDB" id="A0A848DBE1"/>
<dbReference type="Gene3D" id="3.30.750.24">
    <property type="entry name" value="STAS domain"/>
    <property type="match status" value="1"/>
</dbReference>
<protein>
    <recommendedName>
        <fullName evidence="2">Anti-sigma factor antagonist</fullName>
    </recommendedName>
</protein>
<dbReference type="EMBL" id="JAAXKZ010000001">
    <property type="protein sequence ID" value="NMH90007.1"/>
    <property type="molecule type" value="Genomic_DNA"/>
</dbReference>
<evidence type="ECO:0000313" key="5">
    <source>
        <dbReference type="EMBL" id="NMH90007.1"/>
    </source>
</evidence>
<dbReference type="RefSeq" id="WP_169409509.1">
    <property type="nucleotide sequence ID" value="NZ_JAAXKZ010000001.1"/>
</dbReference>
<dbReference type="InterPro" id="IPR036513">
    <property type="entry name" value="STAS_dom_sf"/>
</dbReference>
<gene>
    <name evidence="5" type="ORF">HF519_00020</name>
</gene>
<comment type="similarity">
    <text evidence="1 2">Belongs to the anti-sigma-factor antagonist family.</text>
</comment>
<dbReference type="GO" id="GO:0043856">
    <property type="term" value="F:anti-sigma factor antagonist activity"/>
    <property type="evidence" value="ECO:0007669"/>
    <property type="project" value="InterPro"/>
</dbReference>
<feature type="compositionally biased region" description="Low complexity" evidence="3">
    <location>
        <begin position="112"/>
        <end position="129"/>
    </location>
</feature>
<dbReference type="InterPro" id="IPR003658">
    <property type="entry name" value="Anti-sigma_ant"/>
</dbReference>
<evidence type="ECO:0000256" key="2">
    <source>
        <dbReference type="RuleBase" id="RU003749"/>
    </source>
</evidence>